<dbReference type="KEGG" id="cth:Cthe_1469"/>
<dbReference type="PROSITE" id="PS50994">
    <property type="entry name" value="INTEGRASE"/>
    <property type="match status" value="1"/>
</dbReference>
<dbReference type="Gene3D" id="3.30.420.10">
    <property type="entry name" value="Ribonuclease H-like superfamily/Ribonuclease H"/>
    <property type="match status" value="1"/>
</dbReference>
<dbReference type="InterPro" id="IPR051917">
    <property type="entry name" value="Transposase-Integrase"/>
</dbReference>
<dbReference type="eggNOG" id="COG2826">
    <property type="taxonomic scope" value="Bacteria"/>
</dbReference>
<dbReference type="EMBL" id="CP000568">
    <property type="protein sequence ID" value="ABN51382.1"/>
    <property type="molecule type" value="Genomic_DNA"/>
</dbReference>
<dbReference type="EMBL" id="CP000568">
    <property type="protein sequence ID" value="ABN52698.1"/>
    <property type="molecule type" value="Genomic_DNA"/>
</dbReference>
<keyword evidence="12" id="KW-1185">Reference proteome</keyword>
<sequence length="370" mass="44056">MVIHCKMFNNQRKTLAKEYHELYMNNNTETRKNKHLNERERYAIELYLKEKYTVTEIAKRLGRHRRTIEREITRGTIYLQNSDLTYRKEYCADVAQRRYVENGKNKGPRLKIGNDHELVRYIESKIINEKYSPDAVIGQIKAKGLKFKTSICTKTLYNYIDRGDVFLRLTNKYLPVKKDGKKRIYQRVKKIALKNLKGSSIEERPKEVNDRKEYGHWEMDCVVGRKNSAAVLLVLSERKTREEIILKLPDKTQESVIKAIDELERKYRRKFREKFKTITVDNGTEFLDYRGIEKSKTEPGKDRTKVYYAHPYSSWERGTNENINKLIRRFIPKGTDISKVSKAKIKSIERWINEYPRRMFGYRSAIEMAV</sequence>
<evidence type="ECO:0000313" key="6">
    <source>
        <dbReference type="EMBL" id="ABN51734.1"/>
    </source>
</evidence>
<evidence type="ECO:0000313" key="8">
    <source>
        <dbReference type="EMBL" id="ABN52698.1"/>
    </source>
</evidence>
<dbReference type="KEGG" id="cth:Cthe_1242"/>
<gene>
    <name evidence="3" type="ordered locus">Cthe_0128</name>
    <name evidence="4" type="ordered locus">Cthe_0141</name>
    <name evidence="5" type="ordered locus">Cthe_0159</name>
    <name evidence="6" type="ordered locus">Cthe_0496</name>
    <name evidence="7" type="ordered locus">Cthe_1242</name>
    <name evidence="8" type="ordered locus">Cthe_1469</name>
    <name evidence="9" type="ordered locus">Cthe_2173</name>
    <name evidence="10" type="ordered locus">Cthe_2716</name>
    <name evidence="11" type="ordered locus">Cthe_3182</name>
</gene>
<evidence type="ECO:0000256" key="1">
    <source>
        <dbReference type="ARBA" id="ARBA00023172"/>
    </source>
</evidence>
<dbReference type="EMBL" id="CP000568">
    <property type="protein sequence ID" value="ABN54377.1"/>
    <property type="molecule type" value="Genomic_DNA"/>
</dbReference>
<reference evidence="3 12" key="3">
    <citation type="journal article" date="2013" name="Biotechnol. Biofuels">
        <title>Global transcriptome analysis of Clostridium thermocellum ATCC 27405 during growth on dilute acid pretreated Populus and switchgrass.</title>
        <authorList>
            <person name="Wilson C.M."/>
            <person name="Rodriguez M.Jr."/>
            <person name="Johnson C.M."/>
            <person name="Martin S.L."/>
            <person name="Chu T.M."/>
            <person name="Wolfinger R.D."/>
            <person name="Hauser L.J."/>
            <person name="Land M.L."/>
            <person name="Klingeman D.M."/>
            <person name="Syed M.H."/>
            <person name="Ragauskas A.J."/>
            <person name="Tschaplinski T.J."/>
            <person name="Mielenz J.R."/>
            <person name="Brown S.D."/>
        </authorList>
    </citation>
    <scope>NUCLEOTIDE SEQUENCE [LARGE SCALE GENOMIC DNA]</scope>
    <source>
        <strain evidence="3">ATCC 27405</strain>
        <strain evidence="12">ATCC 27405 / DSM 1237 / JCM 9322 / NBRC 103400 / NCIMB 10682 / NRRL B-4536 / VPI 7372</strain>
    </source>
</reference>
<dbReference type="InterPro" id="IPR036397">
    <property type="entry name" value="RNaseH_sf"/>
</dbReference>
<evidence type="ECO:0000313" key="5">
    <source>
        <dbReference type="EMBL" id="ABN51400.1"/>
    </source>
</evidence>
<dbReference type="KEGG" id="cth:Cthe_0159"/>
<dbReference type="KEGG" id="cth:Cthe_2173"/>
<dbReference type="KEGG" id="cth:Cthe_3182"/>
<dbReference type="GeneID" id="35805929"/>
<evidence type="ECO:0000313" key="12">
    <source>
        <dbReference type="Proteomes" id="UP000002145"/>
    </source>
</evidence>
<dbReference type="RefSeq" id="WP_011837761.1">
    <property type="nucleotide sequence ID" value="NC_009012.1"/>
</dbReference>
<dbReference type="OrthoDB" id="9776104at2"/>
<reference evidence="12" key="1">
    <citation type="submission" date="2007-02" db="EMBL/GenBank/DDBJ databases">
        <title>Complete sequence of Clostridium thermocellum ATCC 27405.</title>
        <authorList>
            <consortium name="US DOE Joint Genome Institute"/>
            <person name="Copeland A."/>
            <person name="Lucas S."/>
            <person name="Lapidus A."/>
            <person name="Barry K."/>
            <person name="Detter J.C."/>
            <person name="Glavina del Rio T."/>
            <person name="Hammon N."/>
            <person name="Israni S."/>
            <person name="Dalin E."/>
            <person name="Tice H."/>
            <person name="Pitluck S."/>
            <person name="Chertkov O."/>
            <person name="Brettin T."/>
            <person name="Bruce D."/>
            <person name="Han C."/>
            <person name="Tapia R."/>
            <person name="Gilna P."/>
            <person name="Schmutz J."/>
            <person name="Larimer F."/>
            <person name="Land M."/>
            <person name="Hauser L."/>
            <person name="Kyrpides N."/>
            <person name="Mikhailova N."/>
            <person name="Wu J.H.D."/>
            <person name="Newcomb M."/>
            <person name="Richardson P."/>
        </authorList>
    </citation>
    <scope>NUCLEOTIDE SEQUENCE [LARGE SCALE GENOMIC DNA]</scope>
    <source>
        <strain evidence="5">ATCC 27405</strain>
        <strain evidence="12">ATCC 27405 / DSM 1237 / JCM 9322 / NBRC 103400 / NCIMB 10682 / NRRL B-4536 / VPI 7372</strain>
    </source>
</reference>
<dbReference type="PANTHER" id="PTHR10948:SF23">
    <property type="entry name" value="TRANSPOSASE INSI FOR INSERTION SEQUENCE ELEMENT IS30A-RELATED"/>
    <property type="match status" value="1"/>
</dbReference>
<dbReference type="GO" id="GO:0015074">
    <property type="term" value="P:DNA integration"/>
    <property type="evidence" value="ECO:0007669"/>
    <property type="project" value="InterPro"/>
</dbReference>
<evidence type="ECO:0000313" key="11">
    <source>
        <dbReference type="EMBL" id="ABN54377.1"/>
    </source>
</evidence>
<dbReference type="EMBL" id="CP000568">
    <property type="protein sequence ID" value="ABN53375.1"/>
    <property type="molecule type" value="Genomic_DNA"/>
</dbReference>
<dbReference type="InterPro" id="IPR012337">
    <property type="entry name" value="RNaseH-like_sf"/>
</dbReference>
<evidence type="ECO:0000313" key="9">
    <source>
        <dbReference type="EMBL" id="ABN53375.1"/>
    </source>
</evidence>
<dbReference type="NCBIfam" id="NF033563">
    <property type="entry name" value="transpos_IS30"/>
    <property type="match status" value="1"/>
</dbReference>
<dbReference type="InterPro" id="IPR013324">
    <property type="entry name" value="RNA_pol_sigma_r3/r4-like"/>
</dbReference>
<dbReference type="EMBL" id="CP000568">
    <property type="protein sequence ID" value="ABN51369.1"/>
    <property type="molecule type" value="Genomic_DNA"/>
</dbReference>
<dbReference type="EMBL" id="CP000568">
    <property type="protein sequence ID" value="ABN52474.1"/>
    <property type="molecule type" value="Genomic_DNA"/>
</dbReference>
<accession>A3DBP0</accession>
<dbReference type="KEGG" id="cth:Cthe_2716"/>
<dbReference type="SUPFAM" id="SSF53098">
    <property type="entry name" value="Ribonuclease H-like"/>
    <property type="match status" value="1"/>
</dbReference>
<dbReference type="GO" id="GO:0004803">
    <property type="term" value="F:transposase activity"/>
    <property type="evidence" value="ECO:0007669"/>
    <property type="project" value="TreeGrafter"/>
</dbReference>
<dbReference type="HOGENOM" id="CLU_035706_0_2_9"/>
<dbReference type="PANTHER" id="PTHR10948">
    <property type="entry name" value="TRANSPOSASE"/>
    <property type="match status" value="1"/>
</dbReference>
<dbReference type="GO" id="GO:0005829">
    <property type="term" value="C:cytosol"/>
    <property type="evidence" value="ECO:0007669"/>
    <property type="project" value="TreeGrafter"/>
</dbReference>
<keyword evidence="1" id="KW-0233">DNA recombination</keyword>
<dbReference type="EMBL" id="CP000568">
    <property type="protein sequence ID" value="ABN51400.1"/>
    <property type="molecule type" value="Genomic_DNA"/>
</dbReference>
<proteinExistence type="predicted"/>
<dbReference type="InterPro" id="IPR053392">
    <property type="entry name" value="Transposase_IS30-like"/>
</dbReference>
<evidence type="ECO:0000313" key="4">
    <source>
        <dbReference type="EMBL" id="ABN51382.1"/>
    </source>
</evidence>
<dbReference type="KEGG" id="cth:Cthe_0496"/>
<dbReference type="GO" id="GO:0006310">
    <property type="term" value="P:DNA recombination"/>
    <property type="evidence" value="ECO:0007669"/>
    <property type="project" value="UniProtKB-KW"/>
</dbReference>
<reference evidence="3" key="2">
    <citation type="submission" date="2011-09" db="EMBL/GenBank/DDBJ databases">
        <title>Complete sequence of Clostridium thermocellum ATCC 27405.</title>
        <authorList>
            <consortium name="US DOE Joint Genome Institute"/>
            <person name="Copeland A."/>
            <person name="Lucas S."/>
            <person name="Lapidus A."/>
            <person name="Barry K."/>
            <person name="Detter J.C."/>
            <person name="Glavina del Rio T."/>
            <person name="Hammon N."/>
            <person name="Israni S."/>
            <person name="Dalin E."/>
            <person name="Tice H."/>
            <person name="Pitluck S."/>
            <person name="Chertkov O."/>
            <person name="Brettin T."/>
            <person name="Bruce D."/>
            <person name="Han C."/>
            <person name="Tapia R."/>
            <person name="Gilna P."/>
            <person name="Schmutz J."/>
            <person name="Larimer F."/>
            <person name="Land M."/>
            <person name="Hauser L."/>
            <person name="Kyrpides N."/>
            <person name="Mikhailova N."/>
            <person name="Wu J.H.D."/>
            <person name="Newcomb M."/>
            <person name="Richardson P."/>
        </authorList>
    </citation>
    <scope>NUCLEOTIDE SEQUENCE</scope>
    <source>
        <strain evidence="3">ATCC 27405</strain>
        <strain evidence="12">ATCC 27405 / DSM 1237 / JCM 9322 / NBRC 103400 / NCIMB 10682 / NRRL B-4536 / VPI 7372</strain>
    </source>
</reference>
<dbReference type="GO" id="GO:0032196">
    <property type="term" value="P:transposition"/>
    <property type="evidence" value="ECO:0007669"/>
    <property type="project" value="TreeGrafter"/>
</dbReference>
<dbReference type="STRING" id="203119.Cthe_0128"/>
<evidence type="ECO:0000313" key="3">
    <source>
        <dbReference type="EMBL" id="ABN51369.1"/>
    </source>
</evidence>
<dbReference type="InterPro" id="IPR001584">
    <property type="entry name" value="Integrase_cat-core"/>
</dbReference>
<organism evidence="3 12">
    <name type="scientific">Acetivibrio thermocellus (strain ATCC 27405 / DSM 1237 / JCM 9322 / NBRC 103400 / NCIMB 10682 / NRRL B-4536 / VPI 7372)</name>
    <name type="common">Clostridium thermocellum</name>
    <dbReference type="NCBI Taxonomy" id="203119"/>
    <lineage>
        <taxon>Bacteria</taxon>
        <taxon>Bacillati</taxon>
        <taxon>Bacillota</taxon>
        <taxon>Clostridia</taxon>
        <taxon>Eubacteriales</taxon>
        <taxon>Oscillospiraceae</taxon>
        <taxon>Acetivibrio</taxon>
    </lineage>
</organism>
<evidence type="ECO:0000313" key="10">
    <source>
        <dbReference type="EMBL" id="ABN53915.1"/>
    </source>
</evidence>
<dbReference type="Pfam" id="PF13936">
    <property type="entry name" value="HTH_38"/>
    <property type="match status" value="1"/>
</dbReference>
<dbReference type="InterPro" id="IPR025246">
    <property type="entry name" value="IS30-like_HTH"/>
</dbReference>
<feature type="domain" description="Integrase catalytic" evidence="2">
    <location>
        <begin position="201"/>
        <end position="370"/>
    </location>
</feature>
<dbReference type="SUPFAM" id="SSF88659">
    <property type="entry name" value="Sigma3 and sigma4 domains of RNA polymerase sigma factors"/>
    <property type="match status" value="1"/>
</dbReference>
<dbReference type="EMBL" id="CP000568">
    <property type="protein sequence ID" value="ABN51734.1"/>
    <property type="molecule type" value="Genomic_DNA"/>
</dbReference>
<dbReference type="AlphaFoldDB" id="A3DBP0"/>
<evidence type="ECO:0000259" key="2">
    <source>
        <dbReference type="PROSITE" id="PS50994"/>
    </source>
</evidence>
<dbReference type="EMBL" id="CP000568">
    <property type="protein sequence ID" value="ABN53915.1"/>
    <property type="molecule type" value="Genomic_DNA"/>
</dbReference>
<name>A3DBP0_ACET2</name>
<dbReference type="KEGG" id="cth:Cthe_0128"/>
<protein>
    <submittedName>
        <fullName evidence="3">Integrase catalytic region</fullName>
    </submittedName>
</protein>
<evidence type="ECO:0000313" key="7">
    <source>
        <dbReference type="EMBL" id="ABN52474.1"/>
    </source>
</evidence>
<dbReference type="GO" id="GO:0003676">
    <property type="term" value="F:nucleic acid binding"/>
    <property type="evidence" value="ECO:0007669"/>
    <property type="project" value="InterPro"/>
</dbReference>
<dbReference type="Proteomes" id="UP000002145">
    <property type="component" value="Chromosome"/>
</dbReference>
<dbReference type="KEGG" id="cth:Cthe_0141"/>